<accession>A0A975PPB0</accession>
<dbReference type="PROSITE" id="PS00584">
    <property type="entry name" value="PFKB_KINASES_2"/>
    <property type="match status" value="1"/>
</dbReference>
<keyword evidence="3 5" id="KW-0418">Kinase</keyword>
<dbReference type="GO" id="GO:0042840">
    <property type="term" value="P:D-glucuronate catabolic process"/>
    <property type="evidence" value="ECO:0007669"/>
    <property type="project" value="TreeGrafter"/>
</dbReference>
<proteinExistence type="inferred from homology"/>
<sequence>MKIACIGEAMIELSMDGAAAQIGVAGDTLNTAIYLHRVAPDCQVEYITCLGDDPFSDRIAEFISRAGIGTGAIRRISGAQAGLYAITTTPEGERSFTYWRESSAARRLFSDHAFDVLSDYDAVYFSGISLAILPHAVRLALIDWLARASVTVIYDSNYRPRLWENLHIARDVTRAMWARAEIALPSIDDEMTLFSEDAAAVTARFSAHPGTGALKRGAQGPLSIGEPVSQTYTAAPHVVDTTAAGDSFNAGYLGTVLTSGDQARALMVGHDLASRVVQHRGAIIPG</sequence>
<dbReference type="GO" id="GO:0006974">
    <property type="term" value="P:DNA damage response"/>
    <property type="evidence" value="ECO:0007669"/>
    <property type="project" value="TreeGrafter"/>
</dbReference>
<dbReference type="InterPro" id="IPR002173">
    <property type="entry name" value="Carboh/pur_kinase_PfkB_CS"/>
</dbReference>
<dbReference type="CDD" id="cd01166">
    <property type="entry name" value="KdgK"/>
    <property type="match status" value="1"/>
</dbReference>
<dbReference type="InterPro" id="IPR011611">
    <property type="entry name" value="PfkB_dom"/>
</dbReference>
<protein>
    <submittedName>
        <fullName evidence="5">Sugar kinase</fullName>
    </submittedName>
</protein>
<evidence type="ECO:0000313" key="5">
    <source>
        <dbReference type="EMBL" id="QUJ78170.1"/>
    </source>
</evidence>
<dbReference type="Proteomes" id="UP000683291">
    <property type="component" value="Chromosome pJK7-1-1"/>
</dbReference>
<evidence type="ECO:0000256" key="2">
    <source>
        <dbReference type="ARBA" id="ARBA00022679"/>
    </source>
</evidence>
<dbReference type="AlphaFoldDB" id="A0A975PPB0"/>
<dbReference type="PANTHER" id="PTHR43085:SF15">
    <property type="entry name" value="2-DEHYDRO-3-DEOXYGLUCONOKINASE"/>
    <property type="match status" value="1"/>
</dbReference>
<name>A0A975PPB0_9RHOB</name>
<dbReference type="Pfam" id="PF00294">
    <property type="entry name" value="PfkB"/>
    <property type="match status" value="1"/>
</dbReference>
<reference evidence="5" key="1">
    <citation type="submission" date="2021-04" db="EMBL/GenBank/DDBJ databases">
        <title>Complete genome sequence for Sulfitobacter sp. strain JK7-1.</title>
        <authorList>
            <person name="Park S.-J."/>
        </authorList>
    </citation>
    <scope>NUCLEOTIDE SEQUENCE</scope>
    <source>
        <strain evidence="5">JK7-1</strain>
    </source>
</reference>
<dbReference type="Gene3D" id="3.40.1190.20">
    <property type="match status" value="1"/>
</dbReference>
<dbReference type="GO" id="GO:0005829">
    <property type="term" value="C:cytosol"/>
    <property type="evidence" value="ECO:0007669"/>
    <property type="project" value="TreeGrafter"/>
</dbReference>
<gene>
    <name evidence="5" type="ORF">KDD17_17690</name>
</gene>
<dbReference type="KEGG" id="sual:KDD17_17690"/>
<dbReference type="SUPFAM" id="SSF53613">
    <property type="entry name" value="Ribokinase-like"/>
    <property type="match status" value="1"/>
</dbReference>
<dbReference type="PANTHER" id="PTHR43085">
    <property type="entry name" value="HEXOKINASE FAMILY MEMBER"/>
    <property type="match status" value="1"/>
</dbReference>
<evidence type="ECO:0000259" key="4">
    <source>
        <dbReference type="Pfam" id="PF00294"/>
    </source>
</evidence>
<feature type="domain" description="Carbohydrate kinase PfkB" evidence="4">
    <location>
        <begin position="2"/>
        <end position="284"/>
    </location>
</feature>
<dbReference type="RefSeq" id="WP_212706362.1">
    <property type="nucleotide sequence ID" value="NZ_CP073582.1"/>
</dbReference>
<evidence type="ECO:0000313" key="6">
    <source>
        <dbReference type="Proteomes" id="UP000683291"/>
    </source>
</evidence>
<dbReference type="InterPro" id="IPR050306">
    <property type="entry name" value="PfkB_Carbo_kinase"/>
</dbReference>
<evidence type="ECO:0000256" key="3">
    <source>
        <dbReference type="ARBA" id="ARBA00022777"/>
    </source>
</evidence>
<evidence type="ECO:0000256" key="1">
    <source>
        <dbReference type="ARBA" id="ARBA00010688"/>
    </source>
</evidence>
<comment type="similarity">
    <text evidence="1">Belongs to the carbohydrate kinase PfkB family.</text>
</comment>
<organism evidence="5 6">
    <name type="scientific">Sulfitobacter albidus</name>
    <dbReference type="NCBI Taxonomy" id="2829501"/>
    <lineage>
        <taxon>Bacteria</taxon>
        <taxon>Pseudomonadati</taxon>
        <taxon>Pseudomonadota</taxon>
        <taxon>Alphaproteobacteria</taxon>
        <taxon>Rhodobacterales</taxon>
        <taxon>Roseobacteraceae</taxon>
        <taxon>Sulfitobacter</taxon>
    </lineage>
</organism>
<dbReference type="InterPro" id="IPR029056">
    <property type="entry name" value="Ribokinase-like"/>
</dbReference>
<dbReference type="GO" id="GO:0008673">
    <property type="term" value="F:2-dehydro-3-deoxygluconokinase activity"/>
    <property type="evidence" value="ECO:0007669"/>
    <property type="project" value="TreeGrafter"/>
</dbReference>
<dbReference type="EMBL" id="CP073582">
    <property type="protein sequence ID" value="QUJ78170.1"/>
    <property type="molecule type" value="Genomic_DNA"/>
</dbReference>
<dbReference type="GO" id="GO:0019698">
    <property type="term" value="P:D-galacturonate catabolic process"/>
    <property type="evidence" value="ECO:0007669"/>
    <property type="project" value="TreeGrafter"/>
</dbReference>
<keyword evidence="2" id="KW-0808">Transferase</keyword>
<keyword evidence="6" id="KW-1185">Reference proteome</keyword>